<feature type="region of interest" description="Disordered" evidence="1">
    <location>
        <begin position="390"/>
        <end position="413"/>
    </location>
</feature>
<dbReference type="GO" id="GO:0035267">
    <property type="term" value="C:NuA4 histone acetyltransferase complex"/>
    <property type="evidence" value="ECO:0007669"/>
    <property type="project" value="InterPro"/>
</dbReference>
<dbReference type="GO" id="GO:0006357">
    <property type="term" value="P:regulation of transcription by RNA polymerase II"/>
    <property type="evidence" value="ECO:0007669"/>
    <property type="project" value="InterPro"/>
</dbReference>
<dbReference type="Pfam" id="PF06752">
    <property type="entry name" value="E_Pc_C"/>
    <property type="match status" value="1"/>
</dbReference>
<reference evidence="3" key="1">
    <citation type="journal article" date="2012" name="Nature">
        <title>The oyster genome reveals stress adaptation and complexity of shell formation.</title>
        <authorList>
            <person name="Zhang G."/>
            <person name="Fang X."/>
            <person name="Guo X."/>
            <person name="Li L."/>
            <person name="Luo R."/>
            <person name="Xu F."/>
            <person name="Yang P."/>
            <person name="Zhang L."/>
            <person name="Wang X."/>
            <person name="Qi H."/>
            <person name="Xiong Z."/>
            <person name="Que H."/>
            <person name="Xie Y."/>
            <person name="Holland P.W."/>
            <person name="Paps J."/>
            <person name="Zhu Y."/>
            <person name="Wu F."/>
            <person name="Chen Y."/>
            <person name="Wang J."/>
            <person name="Peng C."/>
            <person name="Meng J."/>
            <person name="Yang L."/>
            <person name="Liu J."/>
            <person name="Wen B."/>
            <person name="Zhang N."/>
            <person name="Huang Z."/>
            <person name="Zhu Q."/>
            <person name="Feng Y."/>
            <person name="Mount A."/>
            <person name="Hedgecock D."/>
            <person name="Xu Z."/>
            <person name="Liu Y."/>
            <person name="Domazet-Loso T."/>
            <person name="Du Y."/>
            <person name="Sun X."/>
            <person name="Zhang S."/>
            <person name="Liu B."/>
            <person name="Cheng P."/>
            <person name="Jiang X."/>
            <person name="Li J."/>
            <person name="Fan D."/>
            <person name="Wang W."/>
            <person name="Fu W."/>
            <person name="Wang T."/>
            <person name="Wang B."/>
            <person name="Zhang J."/>
            <person name="Peng Z."/>
            <person name="Li Y."/>
            <person name="Li N."/>
            <person name="Wang J."/>
            <person name="Chen M."/>
            <person name="He Y."/>
            <person name="Tan F."/>
            <person name="Song X."/>
            <person name="Zheng Q."/>
            <person name="Huang R."/>
            <person name="Yang H."/>
            <person name="Du X."/>
            <person name="Chen L."/>
            <person name="Yang M."/>
            <person name="Gaffney P.M."/>
            <person name="Wang S."/>
            <person name="Luo L."/>
            <person name="She Z."/>
            <person name="Ming Y."/>
            <person name="Huang W."/>
            <person name="Zhang S."/>
            <person name="Huang B."/>
            <person name="Zhang Y."/>
            <person name="Qu T."/>
            <person name="Ni P."/>
            <person name="Miao G."/>
            <person name="Wang J."/>
            <person name="Wang Q."/>
            <person name="Steinberg C.E."/>
            <person name="Wang H."/>
            <person name="Li N."/>
            <person name="Qian L."/>
            <person name="Zhang G."/>
            <person name="Li Y."/>
            <person name="Yang H."/>
            <person name="Liu X."/>
            <person name="Wang J."/>
            <person name="Yin Y."/>
            <person name="Wang J."/>
        </authorList>
    </citation>
    <scope>NUCLEOTIDE SEQUENCE [LARGE SCALE GENOMIC DNA]</scope>
    <source>
        <strain evidence="3">05x7-T-G4-1.051#20</strain>
    </source>
</reference>
<organism evidence="3">
    <name type="scientific">Magallana gigas</name>
    <name type="common">Pacific oyster</name>
    <name type="synonym">Crassostrea gigas</name>
    <dbReference type="NCBI Taxonomy" id="29159"/>
    <lineage>
        <taxon>Eukaryota</taxon>
        <taxon>Metazoa</taxon>
        <taxon>Spiralia</taxon>
        <taxon>Lophotrochozoa</taxon>
        <taxon>Mollusca</taxon>
        <taxon>Bivalvia</taxon>
        <taxon>Autobranchia</taxon>
        <taxon>Pteriomorphia</taxon>
        <taxon>Ostreida</taxon>
        <taxon>Ostreoidea</taxon>
        <taxon>Ostreidae</taxon>
        <taxon>Magallana</taxon>
    </lineage>
</organism>
<dbReference type="InParanoid" id="K1PT10"/>
<feature type="region of interest" description="Disordered" evidence="1">
    <location>
        <begin position="204"/>
        <end position="231"/>
    </location>
</feature>
<sequence>MDQEIPDYDMDSEDESWVNEQKKKMEINPLKFEEMMDRLEKGSGQQVVTLQEAKLLLKEDDDLIIAVYDYWLNKRLRLNRKNDETSYEKMLKLRRDLNRAVTILEMIKRREKAKKEMLQLTIEIMEKRFQGEDFEGKMLQEAESIRHKLPLFVPPSYSWGAGTAEEGVRKKREYRKRKHKPVIQPTVPSVQASHYHDIDVIHPEPYSSDEDGYSPGTSPSDHEDENDPDGPFAFRRRRNCNYFAPILNRLGNWPWHSPEDGGLGKKKFRYNLCSLSQPPRCIGYARRRMGRGGRVLLDRAVTPWDETLHQIDMSSGSFSGVVGDYVTYIRDKKIPHFRPHSPTLEESSSHEKPSHTAQEDITEFNMESFQSHQEQLLQMTRAQQEQLLKQDTSDLNNSCNGLEHSFSSQPTSRFTLDSDSAKFAVSAVMNTSQIQNQNTRTGAISSQTPAAPETPRTPQTVVLTNTVPAAPTTSANVSLLSPTTVLPPISSVISNGPVDHKDLVSSKTTGLSTSPAATVFQLNFPLNNNNASHNSHLPSSSTLSSSLSNALTTSIPNKSVSTVGTNLLKFTPGYKNSISDSIPAQNHEDVARLNNIHNIKREKVVAMDVT</sequence>
<dbReference type="EMBL" id="JH817677">
    <property type="protein sequence ID" value="EKC19535.1"/>
    <property type="molecule type" value="Genomic_DNA"/>
</dbReference>
<dbReference type="InterPro" id="IPR024943">
    <property type="entry name" value="Enhancer_polycomb"/>
</dbReference>
<dbReference type="InterPro" id="IPR009607">
    <property type="entry name" value="Enhancer_polycomb_C"/>
</dbReference>
<name>K1PT10_MAGGI</name>
<feature type="domain" description="Enhancer of polycomb C-terminal" evidence="2">
    <location>
        <begin position="364"/>
        <end position="610"/>
    </location>
</feature>
<protein>
    <submittedName>
        <fullName evidence="3">Enhancer of polycomb-like protein 1</fullName>
    </submittedName>
</protein>
<feature type="compositionally biased region" description="Basic and acidic residues" evidence="1">
    <location>
        <begin position="347"/>
        <end position="358"/>
    </location>
</feature>
<feature type="region of interest" description="Disordered" evidence="1">
    <location>
        <begin position="337"/>
        <end position="358"/>
    </location>
</feature>
<dbReference type="HOGENOM" id="CLU_012781_2_0_1"/>
<dbReference type="AlphaFoldDB" id="K1PT10"/>
<accession>K1PT10</accession>
<proteinExistence type="predicted"/>
<evidence type="ECO:0000259" key="2">
    <source>
        <dbReference type="Pfam" id="PF06752"/>
    </source>
</evidence>
<feature type="compositionally biased region" description="Polar residues" evidence="1">
    <location>
        <begin position="435"/>
        <end position="449"/>
    </location>
</feature>
<gene>
    <name evidence="3" type="ORF">CGI_10008334</name>
</gene>
<feature type="region of interest" description="Disordered" evidence="1">
    <location>
        <begin position="435"/>
        <end position="457"/>
    </location>
</feature>
<dbReference type="PANTHER" id="PTHR14898">
    <property type="entry name" value="ENHANCER OF POLYCOMB"/>
    <property type="match status" value="1"/>
</dbReference>
<evidence type="ECO:0000313" key="3">
    <source>
        <dbReference type="EMBL" id="EKC19535.1"/>
    </source>
</evidence>
<evidence type="ECO:0000256" key="1">
    <source>
        <dbReference type="SAM" id="MobiDB-lite"/>
    </source>
</evidence>